<evidence type="ECO:0000313" key="1">
    <source>
        <dbReference type="EMBL" id="AHA28082.1"/>
    </source>
</evidence>
<dbReference type="AlphaFoldDB" id="U6B8L4"/>
<gene>
    <name evidence="1" type="ORF">lam_736</name>
</gene>
<organism evidence="1 2">
    <name type="scientific">Candidatus Liberibacter americanus str. Sao Paulo</name>
    <dbReference type="NCBI Taxonomy" id="1261131"/>
    <lineage>
        <taxon>Bacteria</taxon>
        <taxon>Pseudomonadati</taxon>
        <taxon>Pseudomonadota</taxon>
        <taxon>Alphaproteobacteria</taxon>
        <taxon>Hyphomicrobiales</taxon>
        <taxon>Rhizobiaceae</taxon>
        <taxon>Liberibacter</taxon>
    </lineage>
</organism>
<proteinExistence type="predicted"/>
<dbReference type="EMBL" id="CP006604">
    <property type="protein sequence ID" value="AHA28082.1"/>
    <property type="molecule type" value="Genomic_DNA"/>
</dbReference>
<dbReference type="STRING" id="1261131.lam_736"/>
<accession>U6B8L4</accession>
<keyword evidence="2" id="KW-1185">Reference proteome</keyword>
<dbReference type="HOGENOM" id="CLU_2786145_0_0_5"/>
<dbReference type="KEGG" id="lar:lam_736"/>
<dbReference type="Proteomes" id="UP000017862">
    <property type="component" value="Chromosome"/>
</dbReference>
<name>U6B8L4_9HYPH</name>
<protein>
    <submittedName>
        <fullName evidence="1">Uncharacterized protein</fullName>
    </submittedName>
</protein>
<reference evidence="1 2" key="1">
    <citation type="journal article" date="2014" name="Mol. Plant Microbe Interact.">
        <title>The complete genome sequence of Candidatus Liberibacter americanus, associated with citrus Huanglongbing.</title>
        <authorList>
            <person name="Wulff N.A."/>
            <person name="Zhang S."/>
            <person name="Setubal J.C."/>
            <person name="Almeida N.F."/>
            <person name="Martins E.C."/>
            <person name="Harakava R."/>
            <person name="Kumar D."/>
            <person name="Rangel L.T."/>
            <person name="Foissac X."/>
            <person name="Bove J."/>
            <person name="Gabriel D.W."/>
        </authorList>
    </citation>
    <scope>NUCLEOTIDE SEQUENCE [LARGE SCALE GENOMIC DNA]</scope>
    <source>
        <strain evidence="1 2">Sao Paulo</strain>
    </source>
</reference>
<evidence type="ECO:0000313" key="2">
    <source>
        <dbReference type="Proteomes" id="UP000017862"/>
    </source>
</evidence>
<sequence>MTNIIPFEFDNNKIRTIVDKQYYSLPKREYLIMISGYSSNLVAKIIDRWDLIRNRQDSTQNITKACFS</sequence>